<dbReference type="Gene3D" id="3.40.630.30">
    <property type="match status" value="1"/>
</dbReference>
<feature type="domain" description="N-acetyltransferase" evidence="1">
    <location>
        <begin position="9"/>
        <end position="172"/>
    </location>
</feature>
<proteinExistence type="predicted"/>
<dbReference type="CDD" id="cd04301">
    <property type="entry name" value="NAT_SF"/>
    <property type="match status" value="1"/>
</dbReference>
<dbReference type="EMBL" id="CP053084">
    <property type="protein sequence ID" value="QJR28834.1"/>
    <property type="molecule type" value="Genomic_DNA"/>
</dbReference>
<evidence type="ECO:0000313" key="2">
    <source>
        <dbReference type="EMBL" id="QJR28834.1"/>
    </source>
</evidence>
<evidence type="ECO:0000259" key="1">
    <source>
        <dbReference type="PROSITE" id="PS51186"/>
    </source>
</evidence>
<evidence type="ECO:0000313" key="3">
    <source>
        <dbReference type="Proteomes" id="UP000501130"/>
    </source>
</evidence>
<dbReference type="PANTHER" id="PTHR43072:SF8">
    <property type="entry name" value="ACYLTRANSFERASE FABY-RELATED"/>
    <property type="match status" value="1"/>
</dbReference>
<organism evidence="2 3">
    <name type="scientific">Limnobacter profundi</name>
    <dbReference type="NCBI Taxonomy" id="2732163"/>
    <lineage>
        <taxon>Bacteria</taxon>
        <taxon>Pseudomonadati</taxon>
        <taxon>Pseudomonadota</taxon>
        <taxon>Betaproteobacteria</taxon>
        <taxon>Burkholderiales</taxon>
        <taxon>Burkholderiaceae</taxon>
        <taxon>Limnobacter</taxon>
    </lineage>
</organism>
<dbReference type="RefSeq" id="WP_171097866.1">
    <property type="nucleotide sequence ID" value="NZ_CP053084.1"/>
</dbReference>
<sequence>MQFATRPAFQIRDATLADMPAVQALYAHYVLHELATFELVPPTLEEMCSRRQAILESGLPYLVAQIRHELVGYAYAATYRPRPAYRYTVEDSVYLSPNHKGMGLGAALLGEVIRRCEQGPWRQMVAVITQGGTAGSAELHQKLGFLEVGRMPNVGYKFNRWVGTLIMQRALGEGGNSSPEPF</sequence>
<reference evidence="2 3" key="1">
    <citation type="submission" date="2020-05" db="EMBL/GenBank/DDBJ databases">
        <title>Compete genome of Limnobacter sp. SAORIC-580.</title>
        <authorList>
            <person name="Song J."/>
            <person name="Cho J.-C."/>
        </authorList>
    </citation>
    <scope>NUCLEOTIDE SEQUENCE [LARGE SCALE GENOMIC DNA]</scope>
    <source>
        <strain evidence="2 3">SAORIC-580</strain>
    </source>
</reference>
<dbReference type="InterPro" id="IPR000182">
    <property type="entry name" value="GNAT_dom"/>
</dbReference>
<protein>
    <submittedName>
        <fullName evidence="2">N-acetyltransferase</fullName>
    </submittedName>
</protein>
<accession>A0ABX6N383</accession>
<dbReference type="SUPFAM" id="SSF55729">
    <property type="entry name" value="Acyl-CoA N-acyltransferases (Nat)"/>
    <property type="match status" value="1"/>
</dbReference>
<gene>
    <name evidence="2" type="ORF">HKT17_03460</name>
</gene>
<dbReference type="InterPro" id="IPR016181">
    <property type="entry name" value="Acyl_CoA_acyltransferase"/>
</dbReference>
<dbReference type="PROSITE" id="PS51186">
    <property type="entry name" value="GNAT"/>
    <property type="match status" value="1"/>
</dbReference>
<keyword evidence="3" id="KW-1185">Reference proteome</keyword>
<dbReference type="Pfam" id="PF00583">
    <property type="entry name" value="Acetyltransf_1"/>
    <property type="match status" value="1"/>
</dbReference>
<dbReference type="PANTHER" id="PTHR43072">
    <property type="entry name" value="N-ACETYLTRANSFERASE"/>
    <property type="match status" value="1"/>
</dbReference>
<dbReference type="Proteomes" id="UP000501130">
    <property type="component" value="Chromosome"/>
</dbReference>
<name>A0ABX6N383_9BURK</name>